<dbReference type="AlphaFoldDB" id="A0A1I4TVF9"/>
<keyword evidence="9" id="KW-0121">Carboxypeptidase</keyword>
<dbReference type="Pfam" id="PF04389">
    <property type="entry name" value="Peptidase_M28"/>
    <property type="match status" value="1"/>
</dbReference>
<evidence type="ECO:0000256" key="6">
    <source>
        <dbReference type="ARBA" id="ARBA00022833"/>
    </source>
</evidence>
<evidence type="ECO:0000259" key="8">
    <source>
        <dbReference type="Pfam" id="PF04389"/>
    </source>
</evidence>
<keyword evidence="6" id="KW-0862">Zinc</keyword>
<dbReference type="GO" id="GO:0006508">
    <property type="term" value="P:proteolysis"/>
    <property type="evidence" value="ECO:0007669"/>
    <property type="project" value="UniProtKB-KW"/>
</dbReference>
<gene>
    <name evidence="9" type="ORF">SAMN02982985_05370</name>
</gene>
<keyword evidence="2" id="KW-0645">Protease</keyword>
<dbReference type="PANTHER" id="PTHR12147:SF56">
    <property type="entry name" value="AMINOPEPTIDASE YDR415C-RELATED"/>
    <property type="match status" value="1"/>
</dbReference>
<evidence type="ECO:0000256" key="2">
    <source>
        <dbReference type="ARBA" id="ARBA00022670"/>
    </source>
</evidence>
<dbReference type="PANTHER" id="PTHR12147">
    <property type="entry name" value="METALLOPEPTIDASE M28 FAMILY MEMBER"/>
    <property type="match status" value="1"/>
</dbReference>
<dbReference type="GO" id="GO:0046872">
    <property type="term" value="F:metal ion binding"/>
    <property type="evidence" value="ECO:0007669"/>
    <property type="project" value="UniProtKB-KW"/>
</dbReference>
<dbReference type="Proteomes" id="UP000199470">
    <property type="component" value="Unassembled WGS sequence"/>
</dbReference>
<keyword evidence="10" id="KW-1185">Reference proteome</keyword>
<dbReference type="GO" id="GO:0004180">
    <property type="term" value="F:carboxypeptidase activity"/>
    <property type="evidence" value="ECO:0007669"/>
    <property type="project" value="UniProtKB-KW"/>
</dbReference>
<keyword evidence="4 7" id="KW-0732">Signal</keyword>
<keyword evidence="3" id="KW-0479">Metal-binding</keyword>
<feature type="signal peptide" evidence="7">
    <location>
        <begin position="1"/>
        <end position="19"/>
    </location>
</feature>
<name>A0A1I4TVF9_9BURK</name>
<dbReference type="SUPFAM" id="SSF52025">
    <property type="entry name" value="PA domain"/>
    <property type="match status" value="1"/>
</dbReference>
<feature type="domain" description="Peptidase M28" evidence="8">
    <location>
        <begin position="332"/>
        <end position="551"/>
    </location>
</feature>
<evidence type="ECO:0000313" key="9">
    <source>
        <dbReference type="EMBL" id="SFM80702.1"/>
    </source>
</evidence>
<keyword evidence="5" id="KW-0378">Hydrolase</keyword>
<evidence type="ECO:0000256" key="7">
    <source>
        <dbReference type="SAM" id="SignalP"/>
    </source>
</evidence>
<dbReference type="Gene3D" id="3.40.630.10">
    <property type="entry name" value="Zn peptidases"/>
    <property type="match status" value="1"/>
</dbReference>
<accession>A0A1I4TVF9</accession>
<dbReference type="InterPro" id="IPR007484">
    <property type="entry name" value="Peptidase_M28"/>
</dbReference>
<dbReference type="SUPFAM" id="SSF53187">
    <property type="entry name" value="Zn-dependent exopeptidases"/>
    <property type="match status" value="1"/>
</dbReference>
<dbReference type="GO" id="GO:0004177">
    <property type="term" value="F:aminopeptidase activity"/>
    <property type="evidence" value="ECO:0007669"/>
    <property type="project" value="UniProtKB-KW"/>
</dbReference>
<dbReference type="InterPro" id="IPR045175">
    <property type="entry name" value="M28_fam"/>
</dbReference>
<keyword evidence="1" id="KW-0031">Aminopeptidase</keyword>
<protein>
    <submittedName>
        <fullName evidence="9">Zn-dependent amino-or carboxypeptidase, M28 family</fullName>
    </submittedName>
</protein>
<dbReference type="RefSeq" id="WP_093390762.1">
    <property type="nucleotide sequence ID" value="NZ_FOTW01000034.1"/>
</dbReference>
<dbReference type="EMBL" id="FOTW01000034">
    <property type="protein sequence ID" value="SFM80702.1"/>
    <property type="molecule type" value="Genomic_DNA"/>
</dbReference>
<dbReference type="GO" id="GO:0008235">
    <property type="term" value="F:metalloexopeptidase activity"/>
    <property type="evidence" value="ECO:0007669"/>
    <property type="project" value="InterPro"/>
</dbReference>
<evidence type="ECO:0000256" key="4">
    <source>
        <dbReference type="ARBA" id="ARBA00022729"/>
    </source>
</evidence>
<dbReference type="Gene3D" id="3.50.30.30">
    <property type="match status" value="1"/>
</dbReference>
<sequence length="589" mass="63298">MTPNLFPALTLALAFSVGAQGPAAAAAKAGKGGAQPAAAAASPATTQAAQAAARAITADGLLKHIKTLASDEFEGRAPASNGETVTLSYLQGQFKQLGLEPGNPDGTYLQKVPMLGISSHPTLKYTAPLPGSASVALQFPEDYVAWTARTEKTISVADSELVFVGYGVNAPEFRWDDYKGVDLKGKTLLMLINDPPVADPKHPGQLDPNVFGGKAMSYYGRWTYKFEMAAKLGAAAALIVHETKPAAYPFEVVRNSWGRENFAIRGKGVNPAFPAMPGWLQLERARELAKAGGHDFDALKQAALSRDFKPVALGVRINMTAQNVWREVGSHNLLAKISGSDPAVKDEVVIYSAHWDHFGIDESLPGPRSQQIFHGAKDNASGVAALLEVARAYKALPTPPRRTILFLLTTGEERGLLGAQYYASYPLYPLAKTLLDINVDGLNLWGRTRDVELTGMGKSSADDVVAEVARGQGRLARPDSNSAFGGFYRADQFEFAKVGVPVVYVRGGTDFIGKRAGYAQQKLLSYIAHDYHTVNDVVQPDWDLAGAVQDVGLLFQVGYQVAQGKEYPHWKSGAEFKAVRERMLAAPAK</sequence>
<evidence type="ECO:0000256" key="3">
    <source>
        <dbReference type="ARBA" id="ARBA00022723"/>
    </source>
</evidence>
<dbReference type="InterPro" id="IPR046450">
    <property type="entry name" value="PA_dom_sf"/>
</dbReference>
<organism evidence="9 10">
    <name type="scientific">Rugamonas rubra</name>
    <dbReference type="NCBI Taxonomy" id="758825"/>
    <lineage>
        <taxon>Bacteria</taxon>
        <taxon>Pseudomonadati</taxon>
        <taxon>Pseudomonadota</taxon>
        <taxon>Betaproteobacteria</taxon>
        <taxon>Burkholderiales</taxon>
        <taxon>Oxalobacteraceae</taxon>
        <taxon>Telluria group</taxon>
        <taxon>Rugamonas</taxon>
    </lineage>
</organism>
<dbReference type="OrthoDB" id="9778250at2"/>
<feature type="chain" id="PRO_5011745061" evidence="7">
    <location>
        <begin position="20"/>
        <end position="589"/>
    </location>
</feature>
<evidence type="ECO:0000256" key="1">
    <source>
        <dbReference type="ARBA" id="ARBA00022438"/>
    </source>
</evidence>
<dbReference type="STRING" id="758825.SAMN02982985_05370"/>
<evidence type="ECO:0000256" key="5">
    <source>
        <dbReference type="ARBA" id="ARBA00022801"/>
    </source>
</evidence>
<proteinExistence type="predicted"/>
<reference evidence="9 10" key="1">
    <citation type="submission" date="2016-10" db="EMBL/GenBank/DDBJ databases">
        <authorList>
            <person name="de Groot N.N."/>
        </authorList>
    </citation>
    <scope>NUCLEOTIDE SEQUENCE [LARGE SCALE GENOMIC DNA]</scope>
    <source>
        <strain evidence="9 10">ATCC 43154</strain>
    </source>
</reference>
<evidence type="ECO:0000313" key="10">
    <source>
        <dbReference type="Proteomes" id="UP000199470"/>
    </source>
</evidence>